<dbReference type="GO" id="GO:0000981">
    <property type="term" value="F:DNA-binding transcription factor activity, RNA polymerase II-specific"/>
    <property type="evidence" value="ECO:0007669"/>
    <property type="project" value="TreeGrafter"/>
</dbReference>
<dbReference type="SMART" id="SM00355">
    <property type="entry name" value="ZnF_C2H2"/>
    <property type="match status" value="19"/>
</dbReference>
<dbReference type="Pfam" id="PF13912">
    <property type="entry name" value="zf-C2H2_6"/>
    <property type="match status" value="3"/>
</dbReference>
<dbReference type="Pfam" id="PF12874">
    <property type="entry name" value="zf-met"/>
    <property type="match status" value="2"/>
</dbReference>
<dbReference type="InterPro" id="IPR012934">
    <property type="entry name" value="Znf_AD"/>
</dbReference>
<feature type="domain" description="C2H2-type" evidence="13">
    <location>
        <begin position="1112"/>
        <end position="1139"/>
    </location>
</feature>
<evidence type="ECO:0000256" key="2">
    <source>
        <dbReference type="ARBA" id="ARBA00022723"/>
    </source>
</evidence>
<evidence type="ECO:0000256" key="9">
    <source>
        <dbReference type="ARBA" id="ARBA00023242"/>
    </source>
</evidence>
<keyword evidence="2 11" id="KW-0479">Metal-binding</keyword>
<keyword evidence="5 11" id="KW-0862">Zinc</keyword>
<feature type="domain" description="C2H2-type" evidence="13">
    <location>
        <begin position="1252"/>
        <end position="1280"/>
    </location>
</feature>
<feature type="binding site" evidence="11">
    <location>
        <position position="324"/>
    </location>
    <ligand>
        <name>Zn(2+)</name>
        <dbReference type="ChEBI" id="CHEBI:29105"/>
    </ligand>
</feature>
<dbReference type="FunFam" id="3.30.160.60:FF:000045">
    <property type="entry name" value="ZFP69 zinc finger protein B"/>
    <property type="match status" value="1"/>
</dbReference>
<evidence type="ECO:0000256" key="4">
    <source>
        <dbReference type="ARBA" id="ARBA00022771"/>
    </source>
</evidence>
<feature type="domain" description="C2H2-type" evidence="13">
    <location>
        <begin position="1081"/>
        <end position="1109"/>
    </location>
</feature>
<feature type="domain" description="C2H2-type" evidence="13">
    <location>
        <begin position="1168"/>
        <end position="1195"/>
    </location>
</feature>
<dbReference type="Pfam" id="PF07776">
    <property type="entry name" value="zf-AD"/>
    <property type="match status" value="1"/>
</dbReference>
<feature type="region of interest" description="Disordered" evidence="12">
    <location>
        <begin position="282"/>
        <end position="310"/>
    </location>
</feature>
<dbReference type="InterPro" id="IPR013087">
    <property type="entry name" value="Znf_C2H2_type"/>
</dbReference>
<sequence>MSEEENEQVLLPLKKSSMKVMVKNQKGISLTLDVMPDETFEDLQIRTLQTTGVKINTKQFHLHGLTFDPHSNVIDYFKKYCKEKQENKFLGVTDTNLSSLSQRRNSGNIANIAAINNQPISEKITSNNATVPRYRFNKNISTTECQYGSCTVDKEIVHADHFTRAEEIDPLTVNNNTFLEQKLPCFGETSSQPDEYSTVTKSESQCAGSNFLEKEVFESTLKQEVIPQSLENHVESKLSSSNMNCNIDVLVNLSDSSNLEQPNILLGESIDQPVEDEIKSDYDIESDSSSEEDMDQNLGDDDVEDEDEDEVEAELHPGKLCRLCAKENMHMIFIYSKNGIELGLKQRINIWLRTCVSKHDYLPKQVCGKCIEKLQACEDFAMLCYQSERLLEKLVKKHRFRSKKCAIEGAEISSNVTGDELTKSTSTQLRSQIVTQEINEQSQETNSVLVPHIAESSIPPQINVDEDYIPVNSSLLDRVSVDTNMDSENSSGNVSKTYCCPLCVQGNMLTKTSNGYNGGDSSSNESGMSEHTYLPNTFLKSFDDSSSQTASDEDDLEISSADGSYYNSATPAETNFSIVSSDKSVSMVANLDSCTEPLSDDDSKMDDNPQSLCVAELAEYGSIPKCRVRDHGLGRSGDAKLGLVKKNDSRTRALTCHLCLIFLTDVTDAFLHTLLFHCEKLDEFLCSLCDERFNGGTELTNHFFADHDCKVTGYEYSGNEIRLIFYCYECLQQFSTETALNKHKCSNKSYFVGKTCKICDITFKYKNQLKFHMQSHMEGFDILSCKLCNITFTDETVAYDHSRFSHRGALIICSICGSHFNGRGAFNVHQRFHQNTRKFKCEVCSKSFFDKQTLKEHSVVHMDTKPFQCHICGKYLAKAYRLKKHLEVHKFRKVDPQEVYNCSTCHEVFPSQDKAAHHLQVDHADQNEDALVFDMEVVMRVLRCEYCDRCFSSSSVLNSHRTTHTEDLLFRCNICTTAFATFSRLATHKVIHGVYDETREQDDFTVPKNYLCETCGSTYLIYTHLSVHRKVKHSPNKQMYKCKLCHAEFSNTWSLSYHRKSHLKTGHCVEKKRIPDENKAFECNLCKKRFITEHGLYMHIRSRHPSDTQTSYQCDECGKVFSREISLELHKKVHEGCKEYSCTLCERSFVHKSSLITHLKIHKGIYPHACKYCDKRFRQLGECDDHQRKHTGERPFVCEVCSKAFRTRSMWFEHCRIHKDERPFPCEICGASFRRSFALKSHMTIHTKVRAFVCDICNKDFRLKQDLQKHTISAHLKKNT</sequence>
<accession>A0A7R9ANH3</accession>
<feature type="binding site" evidence="11">
    <location>
        <position position="370"/>
    </location>
    <ligand>
        <name>Zn(2+)</name>
        <dbReference type="ChEBI" id="CHEBI:29105"/>
    </ligand>
</feature>
<protein>
    <submittedName>
        <fullName evidence="15">Uncharacterized protein</fullName>
    </submittedName>
</protein>
<feature type="domain" description="ZAD" evidence="14">
    <location>
        <begin position="319"/>
        <end position="394"/>
    </location>
</feature>
<evidence type="ECO:0000256" key="5">
    <source>
        <dbReference type="ARBA" id="ARBA00022833"/>
    </source>
</evidence>
<organism evidence="15">
    <name type="scientific">Timema shepardi</name>
    <name type="common">Walking stick</name>
    <dbReference type="NCBI Taxonomy" id="629360"/>
    <lineage>
        <taxon>Eukaryota</taxon>
        <taxon>Metazoa</taxon>
        <taxon>Ecdysozoa</taxon>
        <taxon>Arthropoda</taxon>
        <taxon>Hexapoda</taxon>
        <taxon>Insecta</taxon>
        <taxon>Pterygota</taxon>
        <taxon>Neoptera</taxon>
        <taxon>Polyneoptera</taxon>
        <taxon>Phasmatodea</taxon>
        <taxon>Timematodea</taxon>
        <taxon>Timematoidea</taxon>
        <taxon>Timematidae</taxon>
        <taxon>Timema</taxon>
    </lineage>
</organism>
<evidence type="ECO:0000256" key="6">
    <source>
        <dbReference type="ARBA" id="ARBA00023015"/>
    </source>
</evidence>
<feature type="domain" description="C2H2-type" evidence="13">
    <location>
        <begin position="839"/>
        <end position="866"/>
    </location>
</feature>
<feature type="domain" description="C2H2-type" evidence="13">
    <location>
        <begin position="900"/>
        <end position="928"/>
    </location>
</feature>
<evidence type="ECO:0000256" key="8">
    <source>
        <dbReference type="ARBA" id="ARBA00023163"/>
    </source>
</evidence>
<feature type="domain" description="C2H2-type" evidence="13">
    <location>
        <begin position="1196"/>
        <end position="1223"/>
    </location>
</feature>
<evidence type="ECO:0000259" key="13">
    <source>
        <dbReference type="PROSITE" id="PS50157"/>
    </source>
</evidence>
<dbReference type="GO" id="GO:0005634">
    <property type="term" value="C:nucleus"/>
    <property type="evidence" value="ECO:0007669"/>
    <property type="project" value="UniProtKB-SubCell"/>
</dbReference>
<evidence type="ECO:0000256" key="7">
    <source>
        <dbReference type="ARBA" id="ARBA00023125"/>
    </source>
</evidence>
<keyword evidence="3" id="KW-0677">Repeat</keyword>
<keyword evidence="7" id="KW-0238">DNA-binding</keyword>
<dbReference type="PANTHER" id="PTHR24384">
    <property type="entry name" value="FINGER PUTATIVE TRANSCRIPTION FACTOR FAMILY-RELATED"/>
    <property type="match status" value="1"/>
</dbReference>
<feature type="binding site" evidence="11">
    <location>
        <position position="321"/>
    </location>
    <ligand>
        <name>Zn(2+)</name>
        <dbReference type="ChEBI" id="CHEBI:29105"/>
    </ligand>
</feature>
<reference evidence="15" key="1">
    <citation type="submission" date="2020-11" db="EMBL/GenBank/DDBJ databases">
        <authorList>
            <person name="Tran Van P."/>
        </authorList>
    </citation>
    <scope>NUCLEOTIDE SEQUENCE</scope>
</reference>
<evidence type="ECO:0000256" key="3">
    <source>
        <dbReference type="ARBA" id="ARBA00022737"/>
    </source>
</evidence>
<feature type="domain" description="C2H2-type" evidence="13">
    <location>
        <begin position="1140"/>
        <end position="1167"/>
    </location>
</feature>
<dbReference type="PANTHER" id="PTHR24384:SF189">
    <property type="entry name" value="C2H2-TYPE DOMAIN-CONTAINING PROTEIN-RELATED"/>
    <property type="match status" value="1"/>
</dbReference>
<name>A0A7R9ANH3_TIMSH</name>
<dbReference type="PROSITE" id="PS00028">
    <property type="entry name" value="ZINC_FINGER_C2H2_1"/>
    <property type="match status" value="18"/>
</dbReference>
<keyword evidence="4 10" id="KW-0863">Zinc-finger</keyword>
<dbReference type="PROSITE" id="PS51915">
    <property type="entry name" value="ZAD"/>
    <property type="match status" value="1"/>
</dbReference>
<feature type="domain" description="C2H2-type" evidence="13">
    <location>
        <begin position="867"/>
        <end position="894"/>
    </location>
</feature>
<dbReference type="Gene3D" id="3.30.160.60">
    <property type="entry name" value="Classic Zinc Finger"/>
    <property type="match status" value="11"/>
</dbReference>
<feature type="compositionally biased region" description="Acidic residues" evidence="12">
    <location>
        <begin position="283"/>
        <end position="310"/>
    </location>
</feature>
<keyword evidence="9" id="KW-0539">Nucleus</keyword>
<feature type="domain" description="C2H2-type" evidence="13">
    <location>
        <begin position="811"/>
        <end position="838"/>
    </location>
</feature>
<dbReference type="InterPro" id="IPR050752">
    <property type="entry name" value="C2H2-ZF_domain"/>
</dbReference>
<evidence type="ECO:0000256" key="1">
    <source>
        <dbReference type="ARBA" id="ARBA00004123"/>
    </source>
</evidence>
<dbReference type="InterPro" id="IPR036236">
    <property type="entry name" value="Znf_C2H2_sf"/>
</dbReference>
<keyword evidence="6" id="KW-0805">Transcription regulation</keyword>
<evidence type="ECO:0000259" key="14">
    <source>
        <dbReference type="PROSITE" id="PS51915"/>
    </source>
</evidence>
<proteinExistence type="predicted"/>
<feature type="domain" description="C2H2-type" evidence="13">
    <location>
        <begin position="1224"/>
        <end position="1251"/>
    </location>
</feature>
<evidence type="ECO:0000256" key="12">
    <source>
        <dbReference type="SAM" id="MobiDB-lite"/>
    </source>
</evidence>
<comment type="subcellular location">
    <subcellularLocation>
        <location evidence="1">Nucleus</location>
    </subcellularLocation>
</comment>
<dbReference type="GO" id="GO:0000978">
    <property type="term" value="F:RNA polymerase II cis-regulatory region sequence-specific DNA binding"/>
    <property type="evidence" value="ECO:0007669"/>
    <property type="project" value="TreeGrafter"/>
</dbReference>
<feature type="binding site" evidence="11">
    <location>
        <position position="367"/>
    </location>
    <ligand>
        <name>Zn(2+)</name>
        <dbReference type="ChEBI" id="CHEBI:29105"/>
    </ligand>
</feature>
<dbReference type="FunFam" id="3.30.160.60:FF:000624">
    <property type="entry name" value="zinc finger protein 697"/>
    <property type="match status" value="2"/>
</dbReference>
<dbReference type="FunFam" id="3.30.160.60:FF:000100">
    <property type="entry name" value="Zinc finger 45-like"/>
    <property type="match status" value="1"/>
</dbReference>
<dbReference type="SUPFAM" id="SSF57667">
    <property type="entry name" value="beta-beta-alpha zinc fingers"/>
    <property type="match status" value="10"/>
</dbReference>
<dbReference type="Pfam" id="PF00096">
    <property type="entry name" value="zf-C2H2"/>
    <property type="match status" value="5"/>
</dbReference>
<feature type="domain" description="C2H2-type" evidence="13">
    <location>
        <begin position="942"/>
        <end position="969"/>
    </location>
</feature>
<feature type="domain" description="C2H2-type" evidence="13">
    <location>
        <begin position="1010"/>
        <end position="1038"/>
    </location>
</feature>
<gene>
    <name evidence="15" type="ORF">TSIB3V08_LOCUS1839</name>
</gene>
<dbReference type="PROSITE" id="PS50157">
    <property type="entry name" value="ZINC_FINGER_C2H2_2"/>
    <property type="match status" value="15"/>
</dbReference>
<dbReference type="SUPFAM" id="SSF57716">
    <property type="entry name" value="Glucocorticoid receptor-like (DNA-binding domain)"/>
    <property type="match status" value="1"/>
</dbReference>
<dbReference type="AlphaFoldDB" id="A0A7R9ANH3"/>
<evidence type="ECO:0000256" key="11">
    <source>
        <dbReference type="PROSITE-ProRule" id="PRU01263"/>
    </source>
</evidence>
<dbReference type="SMART" id="SM00868">
    <property type="entry name" value="zf-AD"/>
    <property type="match status" value="1"/>
</dbReference>
<keyword evidence="8" id="KW-0804">Transcription</keyword>
<dbReference type="GO" id="GO:0048598">
    <property type="term" value="P:embryonic morphogenesis"/>
    <property type="evidence" value="ECO:0007669"/>
    <property type="project" value="UniProtKB-ARBA"/>
</dbReference>
<dbReference type="GO" id="GO:0008270">
    <property type="term" value="F:zinc ion binding"/>
    <property type="evidence" value="ECO:0007669"/>
    <property type="project" value="UniProtKB-UniRule"/>
</dbReference>
<feature type="domain" description="C2H2-type" evidence="13">
    <location>
        <begin position="970"/>
        <end position="992"/>
    </location>
</feature>
<feature type="domain" description="C2H2-type" evidence="13">
    <location>
        <begin position="1040"/>
        <end position="1062"/>
    </location>
</feature>
<dbReference type="EMBL" id="OC000527">
    <property type="protein sequence ID" value="CAD7257582.1"/>
    <property type="molecule type" value="Genomic_DNA"/>
</dbReference>
<evidence type="ECO:0000256" key="10">
    <source>
        <dbReference type="PROSITE-ProRule" id="PRU00042"/>
    </source>
</evidence>
<evidence type="ECO:0000313" key="15">
    <source>
        <dbReference type="EMBL" id="CAD7257582.1"/>
    </source>
</evidence>
<dbReference type="Gene3D" id="3.40.1800.20">
    <property type="match status" value="1"/>
</dbReference>